<keyword evidence="1" id="KW-0812">Transmembrane</keyword>
<keyword evidence="1" id="KW-1133">Transmembrane helix</keyword>
<accession>A0A8S5UJP9</accession>
<name>A0A8S5UJP9_9CAUD</name>
<feature type="transmembrane region" description="Helical" evidence="1">
    <location>
        <begin position="54"/>
        <end position="78"/>
    </location>
</feature>
<sequence length="105" mass="11454">MVYYRDIANISKRGDNTCMAKESKTNKKSQDVIFGANEEIRRAVDKLYVKKTSAIMTAAIFAVMLSLIAAGVAFAAGLNTGRTQVEKYNTIKVVTSETAGKEKAQ</sequence>
<evidence type="ECO:0000256" key="1">
    <source>
        <dbReference type="SAM" id="Phobius"/>
    </source>
</evidence>
<dbReference type="EMBL" id="BK016096">
    <property type="protein sequence ID" value="DAF94721.1"/>
    <property type="molecule type" value="Genomic_DNA"/>
</dbReference>
<keyword evidence="1" id="KW-0472">Membrane</keyword>
<protein>
    <submittedName>
        <fullName evidence="2">Uncharacterized protein</fullName>
    </submittedName>
</protein>
<proteinExistence type="predicted"/>
<evidence type="ECO:0000313" key="2">
    <source>
        <dbReference type="EMBL" id="DAF94721.1"/>
    </source>
</evidence>
<organism evidence="2">
    <name type="scientific">Podoviridae sp. ct9A73</name>
    <dbReference type="NCBI Taxonomy" id="2825225"/>
    <lineage>
        <taxon>Viruses</taxon>
        <taxon>Duplodnaviria</taxon>
        <taxon>Heunggongvirae</taxon>
        <taxon>Uroviricota</taxon>
        <taxon>Caudoviricetes</taxon>
    </lineage>
</organism>
<reference evidence="2" key="1">
    <citation type="journal article" date="2021" name="Proc. Natl. Acad. Sci. U.S.A.">
        <title>A Catalog of Tens of Thousands of Viruses from Human Metagenomes Reveals Hidden Associations with Chronic Diseases.</title>
        <authorList>
            <person name="Tisza M.J."/>
            <person name="Buck C.B."/>
        </authorList>
    </citation>
    <scope>NUCLEOTIDE SEQUENCE</scope>
    <source>
        <strain evidence="2">Ct9A73</strain>
    </source>
</reference>